<dbReference type="InterPro" id="IPR036390">
    <property type="entry name" value="WH_DNA-bd_sf"/>
</dbReference>
<dbReference type="InterPro" id="IPR007737">
    <property type="entry name" value="Mga_HTH"/>
</dbReference>
<name>A0A975F3N6_9SPIR</name>
<dbReference type="Proteomes" id="UP000671908">
    <property type="component" value="Chromosome"/>
</dbReference>
<dbReference type="SUPFAM" id="SSF52794">
    <property type="entry name" value="PTS system IIB component-like"/>
    <property type="match status" value="1"/>
</dbReference>
<dbReference type="Gene3D" id="3.40.50.2300">
    <property type="match status" value="1"/>
</dbReference>
<evidence type="ECO:0000313" key="6">
    <source>
        <dbReference type="Proteomes" id="UP000671908"/>
    </source>
</evidence>
<dbReference type="PROSITE" id="PS51099">
    <property type="entry name" value="PTS_EIIB_TYPE_2"/>
    <property type="match status" value="1"/>
</dbReference>
<protein>
    <submittedName>
        <fullName evidence="5">Helix-turn-helix domain-containing protein</fullName>
    </submittedName>
</protein>
<evidence type="ECO:0000259" key="4">
    <source>
        <dbReference type="PROSITE" id="PS51099"/>
    </source>
</evidence>
<evidence type="ECO:0000313" key="5">
    <source>
        <dbReference type="EMBL" id="QTQ14044.1"/>
    </source>
</evidence>
<proteinExistence type="predicted"/>
<feature type="domain" description="PTS EIIB type-2" evidence="4">
    <location>
        <begin position="425"/>
        <end position="511"/>
    </location>
</feature>
<gene>
    <name evidence="5" type="ORF">HRQ91_06010</name>
</gene>
<keyword evidence="3" id="KW-0804">Transcription</keyword>
<evidence type="ECO:0000256" key="3">
    <source>
        <dbReference type="ARBA" id="ARBA00023163"/>
    </source>
</evidence>
<dbReference type="InterPro" id="IPR013011">
    <property type="entry name" value="PTS_EIIB_2"/>
</dbReference>
<evidence type="ECO:0000256" key="1">
    <source>
        <dbReference type="ARBA" id="ARBA00022679"/>
    </source>
</evidence>
<dbReference type="PANTHER" id="PTHR30185:SF12">
    <property type="entry name" value="TRANSCRIPTIONAL REGULATOR MANR"/>
    <property type="match status" value="1"/>
</dbReference>
<dbReference type="InterPro" id="IPR036095">
    <property type="entry name" value="PTS_EIIB-like_sf"/>
</dbReference>
<dbReference type="GO" id="GO:0008982">
    <property type="term" value="F:protein-N(PI)-phosphohistidine-sugar phosphotransferase activity"/>
    <property type="evidence" value="ECO:0007669"/>
    <property type="project" value="InterPro"/>
</dbReference>
<dbReference type="Pfam" id="PF05043">
    <property type="entry name" value="Mga"/>
    <property type="match status" value="2"/>
</dbReference>
<dbReference type="SUPFAM" id="SSF46785">
    <property type="entry name" value="Winged helix' DNA-binding domain"/>
    <property type="match status" value="1"/>
</dbReference>
<dbReference type="GO" id="GO:0009401">
    <property type="term" value="P:phosphoenolpyruvate-dependent sugar phosphotransferase system"/>
    <property type="evidence" value="ECO:0007669"/>
    <property type="project" value="InterPro"/>
</dbReference>
<dbReference type="InterPro" id="IPR050661">
    <property type="entry name" value="BglG_antiterminators"/>
</dbReference>
<keyword evidence="1" id="KW-0808">Transferase</keyword>
<reference evidence="5 6" key="1">
    <citation type="journal article" date="2021" name="Microbiol. Resour. Announc.">
        <title>Complete Genome Sequences of Three Human Oral Treponema parvum Isolates.</title>
        <authorList>
            <person name="Zeng H."/>
            <person name="Watt R.M."/>
        </authorList>
    </citation>
    <scope>NUCLEOTIDE SEQUENCE [LARGE SCALE GENOMIC DNA]</scope>
    <source>
        <strain evidence="5 6">ATCC 700770</strain>
    </source>
</reference>
<sequence>MNIGDSRIISILNVLLDAHDYISSVVIAEKIDASESTFFRLLPQIEKYIQPYDLSLVKLRGKGFMLTGSKNAKETLINDFESKNYSREFSLEEKSFLVLLYLLNEKDTVKIASLARCLNISETGVSKILTELEQNLKKSGCVILRKRGVGTYISGNEIAARQAALNTACLYLNFNEFMSLLYTYIHEPAIPENRLKIYTFTCAVFEYLNEKTHIRRNFDFVEKIETLSSTSFSDIDFVLLFLCVSIMEFRCANGFFVAPRKNDKAHEDDQISAEIKQSCRSLHFLKDKNDYAESETLFFTEILQSTEAAASMFENQKHYGQIAGNFVSFIEASLDGYVTEHKKVAYIVYLQIMHLLKNRRQLFSMQKYTASFAENILNKDNRIQKIVKPAADFLQSRLRVDVSEEEAGVLLSFIAPFFRSNIKKISAVLVCASGIVVSSILKERICKEFPELDLIETVSVRKLTDSYIKEKGIDFIISVIDTVPLSVPAVYISVQLDGSDIQKIKNILKNR</sequence>
<organism evidence="5 6">
    <name type="scientific">Treponema parvum</name>
    <dbReference type="NCBI Taxonomy" id="138851"/>
    <lineage>
        <taxon>Bacteria</taxon>
        <taxon>Pseudomonadati</taxon>
        <taxon>Spirochaetota</taxon>
        <taxon>Spirochaetia</taxon>
        <taxon>Spirochaetales</taxon>
        <taxon>Treponemataceae</taxon>
        <taxon>Treponema</taxon>
    </lineage>
</organism>
<keyword evidence="6" id="KW-1185">Reference proteome</keyword>
<keyword evidence="2" id="KW-0805">Transcription regulation</keyword>
<dbReference type="EMBL" id="CP054142">
    <property type="protein sequence ID" value="QTQ14044.1"/>
    <property type="molecule type" value="Genomic_DNA"/>
</dbReference>
<dbReference type="CDD" id="cd05568">
    <property type="entry name" value="PTS_IIB_bgl_like"/>
    <property type="match status" value="1"/>
</dbReference>
<accession>A0A975F3N6</accession>
<dbReference type="KEGG" id="tpav:HRQ91_06010"/>
<evidence type="ECO:0000256" key="2">
    <source>
        <dbReference type="ARBA" id="ARBA00023015"/>
    </source>
</evidence>
<dbReference type="PANTHER" id="PTHR30185">
    <property type="entry name" value="CRYPTIC BETA-GLUCOSIDE BGL OPERON ANTITERMINATOR"/>
    <property type="match status" value="1"/>
</dbReference>
<dbReference type="AlphaFoldDB" id="A0A975F3N6"/>
<dbReference type="RefSeq" id="WP_210118739.1">
    <property type="nucleotide sequence ID" value="NZ_CP054142.1"/>
</dbReference>